<evidence type="ECO:0000313" key="2">
    <source>
        <dbReference type="EMBL" id="MCI69697.1"/>
    </source>
</evidence>
<name>A0A392UA37_9FABA</name>
<sequence length="81" mass="8689">EQTEKSDVDKVVAETLVSQNPKYVETLDTSRSVAEGVVDVTISPSATANEQIDVSEKVSTRPIDNSVKENTTTPNVEPDVG</sequence>
<protein>
    <submittedName>
        <fullName evidence="2">Uncharacterized protein</fullName>
    </submittedName>
</protein>
<keyword evidence="3" id="KW-1185">Reference proteome</keyword>
<evidence type="ECO:0000256" key="1">
    <source>
        <dbReference type="SAM" id="MobiDB-lite"/>
    </source>
</evidence>
<accession>A0A392UA37</accession>
<evidence type="ECO:0000313" key="3">
    <source>
        <dbReference type="Proteomes" id="UP000265520"/>
    </source>
</evidence>
<comment type="caution">
    <text evidence="2">The sequence shown here is derived from an EMBL/GenBank/DDBJ whole genome shotgun (WGS) entry which is preliminary data.</text>
</comment>
<dbReference type="EMBL" id="LXQA010761275">
    <property type="protein sequence ID" value="MCI69697.1"/>
    <property type="molecule type" value="Genomic_DNA"/>
</dbReference>
<proteinExistence type="predicted"/>
<organism evidence="2 3">
    <name type="scientific">Trifolium medium</name>
    <dbReference type="NCBI Taxonomy" id="97028"/>
    <lineage>
        <taxon>Eukaryota</taxon>
        <taxon>Viridiplantae</taxon>
        <taxon>Streptophyta</taxon>
        <taxon>Embryophyta</taxon>
        <taxon>Tracheophyta</taxon>
        <taxon>Spermatophyta</taxon>
        <taxon>Magnoliopsida</taxon>
        <taxon>eudicotyledons</taxon>
        <taxon>Gunneridae</taxon>
        <taxon>Pentapetalae</taxon>
        <taxon>rosids</taxon>
        <taxon>fabids</taxon>
        <taxon>Fabales</taxon>
        <taxon>Fabaceae</taxon>
        <taxon>Papilionoideae</taxon>
        <taxon>50 kb inversion clade</taxon>
        <taxon>NPAAA clade</taxon>
        <taxon>Hologalegina</taxon>
        <taxon>IRL clade</taxon>
        <taxon>Trifolieae</taxon>
        <taxon>Trifolium</taxon>
    </lineage>
</organism>
<dbReference type="Proteomes" id="UP000265520">
    <property type="component" value="Unassembled WGS sequence"/>
</dbReference>
<reference evidence="2 3" key="1">
    <citation type="journal article" date="2018" name="Front. Plant Sci.">
        <title>Red Clover (Trifolium pratense) and Zigzag Clover (T. medium) - A Picture of Genomic Similarities and Differences.</title>
        <authorList>
            <person name="Dluhosova J."/>
            <person name="Istvanek J."/>
            <person name="Nedelnik J."/>
            <person name="Repkova J."/>
        </authorList>
    </citation>
    <scope>NUCLEOTIDE SEQUENCE [LARGE SCALE GENOMIC DNA]</scope>
    <source>
        <strain evidence="3">cv. 10/8</strain>
        <tissue evidence="2">Leaf</tissue>
    </source>
</reference>
<feature type="non-terminal residue" evidence="2">
    <location>
        <position position="1"/>
    </location>
</feature>
<feature type="non-terminal residue" evidence="2">
    <location>
        <position position="81"/>
    </location>
</feature>
<dbReference type="AlphaFoldDB" id="A0A392UA37"/>
<feature type="region of interest" description="Disordered" evidence="1">
    <location>
        <begin position="47"/>
        <end position="81"/>
    </location>
</feature>